<proteinExistence type="inferred from homology"/>
<dbReference type="InterPro" id="IPR057676">
    <property type="entry name" value="PH_S11IP_C"/>
</dbReference>
<evidence type="ECO:0000256" key="5">
    <source>
        <dbReference type="ARBA" id="ARBA00022614"/>
    </source>
</evidence>
<evidence type="ECO:0000313" key="13">
    <source>
        <dbReference type="Proteomes" id="UP000005408"/>
    </source>
</evidence>
<feature type="region of interest" description="Disordered" evidence="7">
    <location>
        <begin position="363"/>
        <end position="388"/>
    </location>
</feature>
<dbReference type="EnsemblMetazoa" id="G4769.1">
    <property type="protein sequence ID" value="G4769.1:cds"/>
    <property type="gene ID" value="G4769"/>
</dbReference>
<keyword evidence="6" id="KW-0677">Repeat</keyword>
<evidence type="ECO:0000256" key="4">
    <source>
        <dbReference type="ARBA" id="ARBA00022490"/>
    </source>
</evidence>
<reference evidence="12" key="1">
    <citation type="submission" date="2022-08" db="UniProtKB">
        <authorList>
            <consortium name="EnsemblMetazoa"/>
        </authorList>
    </citation>
    <scope>IDENTIFICATION</scope>
    <source>
        <strain evidence="12">05x7-T-G4-1.051#20</strain>
    </source>
</reference>
<comment type="similarity">
    <text evidence="2">Belongs to the STK11IP family.</text>
</comment>
<feature type="region of interest" description="Disordered" evidence="7">
    <location>
        <begin position="816"/>
        <end position="872"/>
    </location>
</feature>
<accession>A0A8W8N877</accession>
<evidence type="ECO:0000259" key="8">
    <source>
        <dbReference type="Pfam" id="PF15904"/>
    </source>
</evidence>
<evidence type="ECO:0000256" key="7">
    <source>
        <dbReference type="SAM" id="MobiDB-lite"/>
    </source>
</evidence>
<feature type="domain" description="Serine/threonine-protein kinase 11-interacting protein PH" evidence="10">
    <location>
        <begin position="595"/>
        <end position="698"/>
    </location>
</feature>
<keyword evidence="4" id="KW-0963">Cytoplasm</keyword>
<dbReference type="SUPFAM" id="SSF52075">
    <property type="entry name" value="Outer arm dynein light chain 1"/>
    <property type="match status" value="1"/>
</dbReference>
<feature type="domain" description="LKB1 serine/threonine kinase interacting protein 1 N-terminal" evidence="8">
    <location>
        <begin position="26"/>
        <end position="70"/>
    </location>
</feature>
<evidence type="ECO:0000256" key="1">
    <source>
        <dbReference type="ARBA" id="ARBA00004496"/>
    </source>
</evidence>
<sequence>MRALQTRTCEKETSCGMDALSPKEFAIVNELASLLRKNGEQILNGSTQFCLTTQSLSQLNHAFRRYSETKYDFEAKRESERSRHGSGRGQSRMTQEQEQFQRWRTNAQFLNDFITKTASLKITHGTSTMQGPILISRFKSLQVLELKKIPTHMLEGLHKLRGQLRVVTVTRCLHNLQEFLETCGGDQSSPMSWPQLTAAYFSYNWITKLDASLRLLPALNLLDLSHNSIDKVENYIEYLTELRRINLGYNLLDSVPTFSITVQNKLQTLVIRNNNLDNLSGVETLEVLEEIDASENCLIDHTCLGVFTKLHSLRVVSLQGNPLCYHQLHRIRSLHQMSSQALSSNKVVLDGKPVKPAELLQLQSTGKIHAPTDKKPDKATVSRPPSVHQRLSAQYNFEDTDDIAESVKVGSPGKRKSRRKKSRGKSMRTNTDGSEVTETTDGSSPESSRVPSPTRIVEGQASASTREEIEVLRDHYGVNWLQVISAKEYEVTKTEENEESNLQNTDTPSIKDEDVTDSKTFNHTEDDIYLNDSSVDVQNGTNDLEDDIEVLHVSNGKDMSGTDLLINGRPGYDRMSSSKGAEWDRDEEENLALYGEECEPFIMMLPNEELQNLLVTLNQRYLIEKDIEGNVKEMLDLKCLLSYKIENEEVIHENLADEQVPVFRAKFDYVRKDRRERVFILESTIAAIEFENLLRPIMESKEIENQRKNILQCLKCSKEVTKQEADISEHVFDKTDITSQQEIRYQCPHCKSQMLIEVTHEETRAPVPKGSSGGDNIGDSHNRKEEDSELSVVGSLSRPRTYAFNDIMSHSDIGHMLMTPSIPRSNSTGKALSEKQREEEGLSLVNSWSDVASSEQSKPKSRNSVDSDISVITNPSDASISVISESSVETISEPSNEQIPDNGGFVTSTPQKSDKREADSVSVPKSLNLNGIVEEEELTPVGSPLSNSICSSMVSSVYENSLSVNDNQETSSNKDLSQSVINNKTDVENNNGSTSNQSNLNGKDDSLDNNSSSYETCEQNSTQDSTSLNLQAVVNRINGSDSSAVGNDSGFDWLKNLDNQHHVDLSVVDHRVQLYLDMNVLEQSETVQCCIQCTTVQYMRSSEFLSYLIFSTSRILVIEILNPDEEENSDGLSCIENQPMTELCYVDIGLGYQSVRLEFDTMCSSYSFLIRDEERCKSFISLITEIIQGTAFSEDSKLEGISKFNATTLANLQDTVWWKFKHNLSDQDNQFNLVRYLSGRFITEHDDTRSVGLAVTDTYISLVVENHQWPLPRLQASLPENIRGQQFVLLDRQKINNIATIEVCSSTGAKIKVNFFNEESQEEAQWFIAMETSMSTRSLLESIREPWEAAFEVGMVIVQSDFDEGS</sequence>
<feature type="compositionally biased region" description="Basic and acidic residues" evidence="7">
    <location>
        <begin position="370"/>
        <end position="380"/>
    </location>
</feature>
<feature type="region of interest" description="Disordered" evidence="7">
    <location>
        <begin position="984"/>
        <end position="1025"/>
    </location>
</feature>
<feature type="domain" description="PLEKHM2 PH" evidence="9">
    <location>
        <begin position="1059"/>
        <end position="1194"/>
    </location>
</feature>
<evidence type="ECO:0000313" key="12">
    <source>
        <dbReference type="EnsemblMetazoa" id="G4769.1:cds"/>
    </source>
</evidence>
<protein>
    <recommendedName>
        <fullName evidence="3">Serine/threonine-protein kinase 11-interacting protein</fullName>
    </recommendedName>
</protein>
<feature type="compositionally biased region" description="Polar residues" evidence="7">
    <location>
        <begin position="427"/>
        <end position="451"/>
    </location>
</feature>
<evidence type="ECO:0000256" key="3">
    <source>
        <dbReference type="ARBA" id="ARBA00020683"/>
    </source>
</evidence>
<feature type="domain" description="STK11-interacting protein C-terminal PH" evidence="11">
    <location>
        <begin position="1226"/>
        <end position="1357"/>
    </location>
</feature>
<comment type="subcellular location">
    <subcellularLocation>
        <location evidence="1">Cytoplasm</location>
    </subcellularLocation>
</comment>
<feature type="compositionally biased region" description="Polar residues" evidence="7">
    <location>
        <begin position="1008"/>
        <end position="1025"/>
    </location>
</feature>
<evidence type="ECO:0000259" key="9">
    <source>
        <dbReference type="Pfam" id="PF23142"/>
    </source>
</evidence>
<dbReference type="PROSITE" id="PS51450">
    <property type="entry name" value="LRR"/>
    <property type="match status" value="2"/>
</dbReference>
<feature type="compositionally biased region" description="Polar residues" evidence="7">
    <location>
        <begin position="844"/>
        <end position="872"/>
    </location>
</feature>
<feature type="compositionally biased region" description="Low complexity" evidence="7">
    <location>
        <begin position="884"/>
        <end position="895"/>
    </location>
</feature>
<dbReference type="InterPro" id="IPR001611">
    <property type="entry name" value="Leu-rich_rpt"/>
</dbReference>
<dbReference type="Pfam" id="PF15904">
    <property type="entry name" value="LIP1"/>
    <property type="match status" value="1"/>
</dbReference>
<feature type="compositionally biased region" description="Basic residues" evidence="7">
    <location>
        <begin position="413"/>
        <end position="426"/>
    </location>
</feature>
<dbReference type="Pfam" id="PF25624">
    <property type="entry name" value="PH_S11IP_C"/>
    <property type="match status" value="1"/>
</dbReference>
<feature type="region of interest" description="Disordered" evidence="7">
    <location>
        <begin position="403"/>
        <end position="465"/>
    </location>
</feature>
<name>A0A8W8N877_MAGGI</name>
<feature type="region of interest" description="Disordered" evidence="7">
    <location>
        <begin position="74"/>
        <end position="97"/>
    </location>
</feature>
<evidence type="ECO:0000256" key="2">
    <source>
        <dbReference type="ARBA" id="ARBA00008771"/>
    </source>
</evidence>
<feature type="compositionally biased region" description="Basic and acidic residues" evidence="7">
    <location>
        <begin position="74"/>
        <end position="83"/>
    </location>
</feature>
<feature type="compositionally biased region" description="Polar residues" evidence="7">
    <location>
        <begin position="984"/>
        <end position="1001"/>
    </location>
</feature>
<dbReference type="PANTHER" id="PTHR15454:SF69">
    <property type="entry name" value="SERINE_THREONINE-PROTEIN KINASE 11-INTERACTING PROTEIN"/>
    <property type="match status" value="1"/>
</dbReference>
<dbReference type="InterPro" id="IPR057292">
    <property type="entry name" value="PH_S11IP"/>
</dbReference>
<keyword evidence="5" id="KW-0433">Leucine-rich repeat</keyword>
<dbReference type="GO" id="GO:0005737">
    <property type="term" value="C:cytoplasm"/>
    <property type="evidence" value="ECO:0007669"/>
    <property type="project" value="UniProtKB-SubCell"/>
</dbReference>
<evidence type="ECO:0000259" key="10">
    <source>
        <dbReference type="Pfam" id="PF25357"/>
    </source>
</evidence>
<dbReference type="InterPro" id="IPR057288">
    <property type="entry name" value="PH_PLEKHM2"/>
</dbReference>
<dbReference type="Gene3D" id="3.80.10.10">
    <property type="entry name" value="Ribonuclease Inhibitor"/>
    <property type="match status" value="2"/>
</dbReference>
<keyword evidence="13" id="KW-1185">Reference proteome</keyword>
<feature type="region of interest" description="Disordered" evidence="7">
    <location>
        <begin position="493"/>
        <end position="517"/>
    </location>
</feature>
<evidence type="ECO:0000259" key="11">
    <source>
        <dbReference type="Pfam" id="PF25624"/>
    </source>
</evidence>
<dbReference type="Proteomes" id="UP000005408">
    <property type="component" value="Unassembled WGS sequence"/>
</dbReference>
<dbReference type="Pfam" id="PF23142">
    <property type="entry name" value="PH_PLEKHM2"/>
    <property type="match status" value="1"/>
</dbReference>
<evidence type="ECO:0000256" key="6">
    <source>
        <dbReference type="ARBA" id="ARBA00022737"/>
    </source>
</evidence>
<dbReference type="Pfam" id="PF25357">
    <property type="entry name" value="PH_S11IP"/>
    <property type="match status" value="1"/>
</dbReference>
<dbReference type="InterPro" id="IPR032675">
    <property type="entry name" value="LRR_dom_sf"/>
</dbReference>
<feature type="region of interest" description="Disordered" evidence="7">
    <location>
        <begin position="884"/>
        <end position="923"/>
    </location>
</feature>
<organism evidence="12 13">
    <name type="scientific">Magallana gigas</name>
    <name type="common">Pacific oyster</name>
    <name type="synonym">Crassostrea gigas</name>
    <dbReference type="NCBI Taxonomy" id="29159"/>
    <lineage>
        <taxon>Eukaryota</taxon>
        <taxon>Metazoa</taxon>
        <taxon>Spiralia</taxon>
        <taxon>Lophotrochozoa</taxon>
        <taxon>Mollusca</taxon>
        <taxon>Bivalvia</taxon>
        <taxon>Autobranchia</taxon>
        <taxon>Pteriomorphia</taxon>
        <taxon>Ostreida</taxon>
        <taxon>Ostreoidea</taxon>
        <taxon>Ostreidae</taxon>
        <taxon>Magallana</taxon>
    </lineage>
</organism>
<dbReference type="InterPro" id="IPR031782">
    <property type="entry name" value="LIP1_N"/>
</dbReference>
<dbReference type="PANTHER" id="PTHR15454">
    <property type="entry name" value="NISCHARIN RELATED"/>
    <property type="match status" value="1"/>
</dbReference>
<feature type="region of interest" description="Disordered" evidence="7">
    <location>
        <begin position="762"/>
        <end position="794"/>
    </location>
</feature>